<evidence type="ECO:0000313" key="1">
    <source>
        <dbReference type="EMBL" id="SNR42117.1"/>
    </source>
</evidence>
<evidence type="ECO:0008006" key="3">
    <source>
        <dbReference type="Google" id="ProtNLM"/>
    </source>
</evidence>
<dbReference type="InterPro" id="IPR029044">
    <property type="entry name" value="Nucleotide-diphossugar_trans"/>
</dbReference>
<accession>A0ABY1SGG2</accession>
<evidence type="ECO:0000313" key="2">
    <source>
        <dbReference type="Proteomes" id="UP000198337"/>
    </source>
</evidence>
<dbReference type="EMBL" id="FZNV01000002">
    <property type="protein sequence ID" value="SNR42117.1"/>
    <property type="molecule type" value="Genomic_DNA"/>
</dbReference>
<dbReference type="SUPFAM" id="SSF53448">
    <property type="entry name" value="Nucleotide-diphospho-sugar transferases"/>
    <property type="match status" value="1"/>
</dbReference>
<proteinExistence type="predicted"/>
<gene>
    <name evidence="1" type="ORF">SAMN04488009_1561</name>
</gene>
<keyword evidence="2" id="KW-1185">Reference proteome</keyword>
<name>A0ABY1SGG2_9FLAO</name>
<sequence>MGIVTSTKRLLQTALSLGPHYILKCDMDTDVPHKLAISMFLEFIEQNRSSKIQILIGERFVADQSQLSPLEISEQEKMRVYLMEGLKIKNYNPVSSGTVLFTKSVIEQLLQLPIVVSYDMKWGLDFLLCLLAHQLNFPVQKVTITNGNYSPSRRSNAKIKAQYAAYYNVLQLVENYKKHN</sequence>
<comment type="caution">
    <text evidence="1">The sequence shown here is derived from an EMBL/GenBank/DDBJ whole genome shotgun (WGS) entry which is preliminary data.</text>
</comment>
<reference evidence="1 2" key="1">
    <citation type="submission" date="2017-06" db="EMBL/GenBank/DDBJ databases">
        <authorList>
            <person name="Varghese N."/>
            <person name="Submissions S."/>
        </authorList>
    </citation>
    <scope>NUCLEOTIDE SEQUENCE [LARGE SCALE GENOMIC DNA]</scope>
    <source>
        <strain evidence="1 2">DSM 19840</strain>
    </source>
</reference>
<organism evidence="1 2">
    <name type="scientific">Maribacter sedimenticola</name>
    <dbReference type="NCBI Taxonomy" id="228956"/>
    <lineage>
        <taxon>Bacteria</taxon>
        <taxon>Pseudomonadati</taxon>
        <taxon>Bacteroidota</taxon>
        <taxon>Flavobacteriia</taxon>
        <taxon>Flavobacteriales</taxon>
        <taxon>Flavobacteriaceae</taxon>
        <taxon>Maribacter</taxon>
    </lineage>
</organism>
<dbReference type="Proteomes" id="UP000198337">
    <property type="component" value="Unassembled WGS sequence"/>
</dbReference>
<protein>
    <recommendedName>
        <fullName evidence="3">Glycosyl transferase family 2</fullName>
    </recommendedName>
</protein>